<dbReference type="InterPro" id="IPR050411">
    <property type="entry name" value="AlphaKG_dependent_hydroxylases"/>
</dbReference>
<evidence type="ECO:0000259" key="6">
    <source>
        <dbReference type="Pfam" id="PF02668"/>
    </source>
</evidence>
<gene>
    <name evidence="7" type="ORF">AQJ46_30695</name>
</gene>
<dbReference type="Pfam" id="PF02668">
    <property type="entry name" value="TauD"/>
    <property type="match status" value="1"/>
</dbReference>
<evidence type="ECO:0000313" key="8">
    <source>
        <dbReference type="Proteomes" id="UP000053669"/>
    </source>
</evidence>
<keyword evidence="3" id="KW-0408">Iron</keyword>
<evidence type="ECO:0000313" key="7">
    <source>
        <dbReference type="EMBL" id="KUN63897.1"/>
    </source>
</evidence>
<dbReference type="InterPro" id="IPR003819">
    <property type="entry name" value="TauD/TfdA-like"/>
</dbReference>
<dbReference type="PANTHER" id="PTHR10696">
    <property type="entry name" value="GAMMA-BUTYROBETAINE HYDROXYLASE-RELATED"/>
    <property type="match status" value="1"/>
</dbReference>
<comment type="cofactor">
    <cofactor evidence="1">
        <name>Fe(2+)</name>
        <dbReference type="ChEBI" id="CHEBI:29033"/>
    </cofactor>
</comment>
<evidence type="ECO:0000256" key="1">
    <source>
        <dbReference type="ARBA" id="ARBA00001954"/>
    </source>
</evidence>
<dbReference type="GO" id="GO:0017000">
    <property type="term" value="P:antibiotic biosynthetic process"/>
    <property type="evidence" value="ECO:0007669"/>
    <property type="project" value="UniProtKB-KW"/>
</dbReference>
<reference evidence="7 8" key="1">
    <citation type="submission" date="2015-10" db="EMBL/GenBank/DDBJ databases">
        <title>Draft genome sequence of Streptomyces canus DSM 40017, type strain for the species Streptomyces canus.</title>
        <authorList>
            <person name="Ruckert C."/>
            <person name="Winkler A."/>
            <person name="Kalinowski J."/>
            <person name="Kampfer P."/>
            <person name="Glaeser S."/>
        </authorList>
    </citation>
    <scope>NUCLEOTIDE SEQUENCE [LARGE SCALE GENOMIC DNA]</scope>
    <source>
        <strain evidence="7 8">DSM 40017</strain>
    </source>
</reference>
<dbReference type="GO" id="GO:0016491">
    <property type="term" value="F:oxidoreductase activity"/>
    <property type="evidence" value="ECO:0007669"/>
    <property type="project" value="UniProtKB-KW"/>
</dbReference>
<dbReference type="AlphaFoldDB" id="A0A101RY70"/>
<keyword evidence="4" id="KW-0045">Antibiotic biosynthesis</keyword>
<dbReference type="InterPro" id="IPR042098">
    <property type="entry name" value="TauD-like_sf"/>
</dbReference>
<dbReference type="PANTHER" id="PTHR10696:SF56">
    <property type="entry name" value="TAUD_TFDA-LIKE DOMAIN-CONTAINING PROTEIN"/>
    <property type="match status" value="1"/>
</dbReference>
<organism evidence="7 8">
    <name type="scientific">Streptomyces canus</name>
    <dbReference type="NCBI Taxonomy" id="58343"/>
    <lineage>
        <taxon>Bacteria</taxon>
        <taxon>Bacillati</taxon>
        <taxon>Actinomycetota</taxon>
        <taxon>Actinomycetes</taxon>
        <taxon>Kitasatosporales</taxon>
        <taxon>Streptomycetaceae</taxon>
        <taxon>Streptomyces</taxon>
        <taxon>Streptomyces aurantiacus group</taxon>
    </lineage>
</organism>
<evidence type="ECO:0000256" key="3">
    <source>
        <dbReference type="ARBA" id="ARBA00023004"/>
    </source>
</evidence>
<dbReference type="STRING" id="58343.AQJ46_30695"/>
<dbReference type="SUPFAM" id="SSF51197">
    <property type="entry name" value="Clavaminate synthase-like"/>
    <property type="match status" value="1"/>
</dbReference>
<dbReference type="Proteomes" id="UP000053669">
    <property type="component" value="Unassembled WGS sequence"/>
</dbReference>
<feature type="region of interest" description="Disordered" evidence="5">
    <location>
        <begin position="1"/>
        <end position="20"/>
    </location>
</feature>
<protein>
    <recommendedName>
        <fullName evidence="6">TauD/TfdA-like domain-containing protein</fullName>
    </recommendedName>
</protein>
<evidence type="ECO:0000256" key="4">
    <source>
        <dbReference type="ARBA" id="ARBA00023194"/>
    </source>
</evidence>
<dbReference type="Gene3D" id="3.60.130.10">
    <property type="entry name" value="Clavaminate synthase-like"/>
    <property type="match status" value="1"/>
</dbReference>
<feature type="domain" description="TauD/TfdA-like" evidence="6">
    <location>
        <begin position="25"/>
        <end position="316"/>
    </location>
</feature>
<dbReference type="RefSeq" id="WP_059208652.1">
    <property type="nucleotide sequence ID" value="NZ_KQ948666.1"/>
</dbReference>
<keyword evidence="2" id="KW-0560">Oxidoreductase</keyword>
<proteinExistence type="predicted"/>
<evidence type="ECO:0000256" key="2">
    <source>
        <dbReference type="ARBA" id="ARBA00023002"/>
    </source>
</evidence>
<sequence>MTAVSDDPSAVPTDGAAERRPPIIEVELGGATGTTWATAHRNEVWAHLATEGAVLLRGLDVASAGEVAKVSDALGVRRMAERERFASRAEFAEGVYSSSEWPPDEPMCLHHELSYAAEVPATLVFGCLAAPAEGGCTRLADSQRVLAALPAELVERFTRHGWLLTRMYHGIGVPWSEAFGTGDRAAVDAYCAAESVQHTWLPDDRLQTRQRRAAVVRHPRSGAPVWFNQAAFLNELTLDPVIREYLVDVYGPAGLPFNTAYGDGTPIDAETVEAVNAAYRDAAVSEPWRTGDVLVVDNIRSAHSREPFEGRREVVVVFGDPVRLDDHVLT</sequence>
<name>A0A101RY70_9ACTN</name>
<evidence type="ECO:0000256" key="5">
    <source>
        <dbReference type="SAM" id="MobiDB-lite"/>
    </source>
</evidence>
<dbReference type="EMBL" id="LMWU01000033">
    <property type="protein sequence ID" value="KUN63897.1"/>
    <property type="molecule type" value="Genomic_DNA"/>
</dbReference>
<comment type="caution">
    <text evidence="7">The sequence shown here is derived from an EMBL/GenBank/DDBJ whole genome shotgun (WGS) entry which is preliminary data.</text>
</comment>
<accession>A0A101RY70</accession>